<keyword evidence="3 9" id="KW-0812">Transmembrane</keyword>
<feature type="transmembrane region" description="Helical" evidence="9">
    <location>
        <begin position="384"/>
        <end position="404"/>
    </location>
</feature>
<evidence type="ECO:0000313" key="11">
    <source>
        <dbReference type="EMBL" id="TMS38208.1"/>
    </source>
</evidence>
<keyword evidence="8" id="KW-0807">Transducer</keyword>
<evidence type="ECO:0000256" key="9">
    <source>
        <dbReference type="SAM" id="Phobius"/>
    </source>
</evidence>
<dbReference type="OrthoDB" id="6435638at2759"/>
<dbReference type="AlphaFoldDB" id="A0A4U8V1R5"/>
<feature type="transmembrane region" description="Helical" evidence="9">
    <location>
        <begin position="424"/>
        <end position="444"/>
    </location>
</feature>
<dbReference type="PANTHER" id="PTHR24230">
    <property type="entry name" value="G-PROTEIN COUPLED RECEPTOR"/>
    <property type="match status" value="1"/>
</dbReference>
<dbReference type="STRING" id="34508.A0A4U8V1R5"/>
<dbReference type="Proteomes" id="UP000298663">
    <property type="component" value="Unassembled WGS sequence"/>
</dbReference>
<evidence type="ECO:0000313" key="12">
    <source>
        <dbReference type="Proteomes" id="UP000298663"/>
    </source>
</evidence>
<dbReference type="SUPFAM" id="SSF81321">
    <property type="entry name" value="Family A G protein-coupled receptor-like"/>
    <property type="match status" value="1"/>
</dbReference>
<accession>A0A4U8V1R5</accession>
<feature type="domain" description="G-protein coupled receptors family 1 profile" evidence="10">
    <location>
        <begin position="69"/>
        <end position="441"/>
    </location>
</feature>
<keyword evidence="12" id="KW-1185">Reference proteome</keyword>
<feature type="transmembrane region" description="Helical" evidence="9">
    <location>
        <begin position="101"/>
        <end position="120"/>
    </location>
</feature>
<gene>
    <name evidence="11" type="ORF">L596_004980</name>
</gene>
<evidence type="ECO:0000256" key="4">
    <source>
        <dbReference type="ARBA" id="ARBA00022989"/>
    </source>
</evidence>
<protein>
    <recommendedName>
        <fullName evidence="10">G-protein coupled receptors family 1 profile domain-containing protein</fullName>
    </recommendedName>
</protein>
<evidence type="ECO:0000259" key="10">
    <source>
        <dbReference type="PROSITE" id="PS50262"/>
    </source>
</evidence>
<evidence type="ECO:0000256" key="2">
    <source>
        <dbReference type="ARBA" id="ARBA00022475"/>
    </source>
</evidence>
<feature type="transmembrane region" description="Helical" evidence="9">
    <location>
        <begin position="237"/>
        <end position="261"/>
    </location>
</feature>
<keyword evidence="4 9" id="KW-1133">Transmembrane helix</keyword>
<feature type="transmembrane region" description="Helical" evidence="9">
    <location>
        <begin position="132"/>
        <end position="153"/>
    </location>
</feature>
<comment type="subcellular location">
    <subcellularLocation>
        <location evidence="1">Cell membrane</location>
        <topology evidence="1">Multi-pass membrane protein</topology>
    </subcellularLocation>
</comment>
<dbReference type="GO" id="GO:0008528">
    <property type="term" value="F:G protein-coupled peptide receptor activity"/>
    <property type="evidence" value="ECO:0007669"/>
    <property type="project" value="TreeGrafter"/>
</dbReference>
<dbReference type="GO" id="GO:0005886">
    <property type="term" value="C:plasma membrane"/>
    <property type="evidence" value="ECO:0007669"/>
    <property type="project" value="UniProtKB-SubCell"/>
</dbReference>
<keyword evidence="5" id="KW-0297">G-protein coupled receptor</keyword>
<reference evidence="11 12" key="2">
    <citation type="journal article" date="2019" name="G3 (Bethesda)">
        <title>Hybrid Assembly of the Genome of the Entomopathogenic Nematode Steinernema carpocapsae Identifies the X-Chromosome.</title>
        <authorList>
            <person name="Serra L."/>
            <person name="Macchietto M."/>
            <person name="Macias-Munoz A."/>
            <person name="McGill C.J."/>
            <person name="Rodriguez I.M."/>
            <person name="Rodriguez B."/>
            <person name="Murad R."/>
            <person name="Mortazavi A."/>
        </authorList>
    </citation>
    <scope>NUCLEOTIDE SEQUENCE [LARGE SCALE GENOMIC DNA]</scope>
    <source>
        <strain evidence="11 12">ALL</strain>
    </source>
</reference>
<dbReference type="Pfam" id="PF00001">
    <property type="entry name" value="7tm_1"/>
    <property type="match status" value="1"/>
</dbReference>
<feature type="transmembrane region" description="Helical" evidence="9">
    <location>
        <begin position="173"/>
        <end position="193"/>
    </location>
</feature>
<reference evidence="11 12" key="1">
    <citation type="journal article" date="2015" name="Genome Biol.">
        <title>Comparative genomics of Steinernema reveals deeply conserved gene regulatory networks.</title>
        <authorList>
            <person name="Dillman A.R."/>
            <person name="Macchietto M."/>
            <person name="Porter C.F."/>
            <person name="Rogers A."/>
            <person name="Williams B."/>
            <person name="Antoshechkin I."/>
            <person name="Lee M.M."/>
            <person name="Goodwin Z."/>
            <person name="Lu X."/>
            <person name="Lewis E.E."/>
            <person name="Goodrich-Blair H."/>
            <person name="Stock S.P."/>
            <person name="Adams B.J."/>
            <person name="Sternberg P.W."/>
            <person name="Mortazavi A."/>
        </authorList>
    </citation>
    <scope>NUCLEOTIDE SEQUENCE [LARGE SCALE GENOMIC DNA]</scope>
    <source>
        <strain evidence="11 12">ALL</strain>
    </source>
</reference>
<evidence type="ECO:0000256" key="7">
    <source>
        <dbReference type="ARBA" id="ARBA00023170"/>
    </source>
</evidence>
<name>A0A4U8V1R5_STECR</name>
<dbReference type="InterPro" id="IPR000276">
    <property type="entry name" value="GPCR_Rhodpsn"/>
</dbReference>
<dbReference type="Gene3D" id="1.20.1070.10">
    <property type="entry name" value="Rhodopsin 7-helix transmembrane proteins"/>
    <property type="match status" value="1"/>
</dbReference>
<dbReference type="PROSITE" id="PS50262">
    <property type="entry name" value="G_PROTEIN_RECEP_F1_2"/>
    <property type="match status" value="1"/>
</dbReference>
<evidence type="ECO:0000256" key="1">
    <source>
        <dbReference type="ARBA" id="ARBA00004651"/>
    </source>
</evidence>
<feature type="transmembrane region" description="Helical" evidence="9">
    <location>
        <begin position="59"/>
        <end position="80"/>
    </location>
</feature>
<dbReference type="PANTHER" id="PTHR24230:SF120">
    <property type="entry name" value="G-PROTEIN COUPLED RECEPTOR DAF-38"/>
    <property type="match status" value="1"/>
</dbReference>
<keyword evidence="7" id="KW-0675">Receptor</keyword>
<comment type="caution">
    <text evidence="11">The sequence shown here is derived from an EMBL/GenBank/DDBJ whole genome shotgun (WGS) entry which is preliminary data.</text>
</comment>
<organism evidence="11 12">
    <name type="scientific">Steinernema carpocapsae</name>
    <name type="common">Entomopathogenic nematode</name>
    <dbReference type="NCBI Taxonomy" id="34508"/>
    <lineage>
        <taxon>Eukaryota</taxon>
        <taxon>Metazoa</taxon>
        <taxon>Ecdysozoa</taxon>
        <taxon>Nematoda</taxon>
        <taxon>Chromadorea</taxon>
        <taxon>Rhabditida</taxon>
        <taxon>Tylenchina</taxon>
        <taxon>Panagrolaimomorpha</taxon>
        <taxon>Strongyloidoidea</taxon>
        <taxon>Steinernematidae</taxon>
        <taxon>Steinernema</taxon>
    </lineage>
</organism>
<sequence>MCHNRAPLVCGHSRKKRLAELYLTYEYLSETLFAPATESSEPMDIEEPPEPIASDYVELASLVLMFIVGGPLNLCAYTHLAERPSCTRLDILKRHLNYSDLLVLFIYVPSRACWLLTYDWRGGDFLCKVIKFLHTFTFQISSNVIVCIALDRLFSVLSSSHQSPEKAHKRTRIMLMMAWITALVISAPQFAIWKSYMAFERLNWSQCMQIWEIIRVEAVIKNNTSIDSTVLMQEENIYVIMHMMLIFWIPAAIVLVCYVIVSGWVWFNSKPTSISAAQGSMARNNTMVSHGVSYHTGIDTVDTVLNRASEWKALRFFTRNPKAPINFRPPNPKIVINDELMKPLADLKNNRNSITSCDTQRTSLNGQTTFNGASYNARITRSRAIRVSALLILAYIICWLPYNALSLIQFVDPALFNQHANKVYCLHGMMVFNSVVNPYLYGLFKSLMKFNGNRNDD</sequence>
<keyword evidence="6 9" id="KW-0472">Membrane</keyword>
<keyword evidence="2" id="KW-1003">Cell membrane</keyword>
<dbReference type="InterPro" id="IPR017452">
    <property type="entry name" value="GPCR_Rhodpsn_7TM"/>
</dbReference>
<evidence type="ECO:0000256" key="8">
    <source>
        <dbReference type="ARBA" id="ARBA00023224"/>
    </source>
</evidence>
<dbReference type="PRINTS" id="PR00237">
    <property type="entry name" value="GPCRRHODOPSN"/>
</dbReference>
<evidence type="ECO:0000256" key="6">
    <source>
        <dbReference type="ARBA" id="ARBA00023136"/>
    </source>
</evidence>
<dbReference type="EMBL" id="AZBU02000001">
    <property type="protein sequence ID" value="TMS38208.1"/>
    <property type="molecule type" value="Genomic_DNA"/>
</dbReference>
<proteinExistence type="predicted"/>
<dbReference type="GO" id="GO:0007218">
    <property type="term" value="P:neuropeptide signaling pathway"/>
    <property type="evidence" value="ECO:0007669"/>
    <property type="project" value="TreeGrafter"/>
</dbReference>
<evidence type="ECO:0000256" key="5">
    <source>
        <dbReference type="ARBA" id="ARBA00023040"/>
    </source>
</evidence>
<evidence type="ECO:0000256" key="3">
    <source>
        <dbReference type="ARBA" id="ARBA00022692"/>
    </source>
</evidence>